<name>A0A118K494_CYNCS</name>
<gene>
    <name evidence="2" type="ORF">Ccrd_014441</name>
</gene>
<dbReference type="Gramene" id="KVI07203">
    <property type="protein sequence ID" value="KVI07203"/>
    <property type="gene ID" value="Ccrd_014441"/>
</dbReference>
<accession>A0A118K494</accession>
<evidence type="ECO:0000256" key="1">
    <source>
        <dbReference type="SAM" id="MobiDB-lite"/>
    </source>
</evidence>
<evidence type="ECO:0000313" key="2">
    <source>
        <dbReference type="EMBL" id="KVI07203.1"/>
    </source>
</evidence>
<proteinExistence type="predicted"/>
<dbReference type="Proteomes" id="UP000243975">
    <property type="component" value="Unassembled WGS sequence"/>
</dbReference>
<evidence type="ECO:0000313" key="3">
    <source>
        <dbReference type="Proteomes" id="UP000243975"/>
    </source>
</evidence>
<feature type="region of interest" description="Disordered" evidence="1">
    <location>
        <begin position="54"/>
        <end position="80"/>
    </location>
</feature>
<dbReference type="EMBL" id="LEKV01001510">
    <property type="protein sequence ID" value="KVI07203.1"/>
    <property type="molecule type" value="Genomic_DNA"/>
</dbReference>
<reference evidence="2 3" key="1">
    <citation type="journal article" date="2016" name="Sci. Rep.">
        <title>The genome sequence of the outbreeding globe artichoke constructed de novo incorporating a phase-aware low-pass sequencing strategy of F1 progeny.</title>
        <authorList>
            <person name="Scaglione D."/>
            <person name="Reyes-Chin-Wo S."/>
            <person name="Acquadro A."/>
            <person name="Froenicke L."/>
            <person name="Portis E."/>
            <person name="Beitel C."/>
            <person name="Tirone M."/>
            <person name="Mauro R."/>
            <person name="Lo Monaco A."/>
            <person name="Mauromicale G."/>
            <person name="Faccioli P."/>
            <person name="Cattivelli L."/>
            <person name="Rieseberg L."/>
            <person name="Michelmore R."/>
            <person name="Lanteri S."/>
        </authorList>
    </citation>
    <scope>NUCLEOTIDE SEQUENCE [LARGE SCALE GENOMIC DNA]</scope>
    <source>
        <strain evidence="2">2C</strain>
    </source>
</reference>
<organism evidence="2 3">
    <name type="scientific">Cynara cardunculus var. scolymus</name>
    <name type="common">Globe artichoke</name>
    <name type="synonym">Cynara scolymus</name>
    <dbReference type="NCBI Taxonomy" id="59895"/>
    <lineage>
        <taxon>Eukaryota</taxon>
        <taxon>Viridiplantae</taxon>
        <taxon>Streptophyta</taxon>
        <taxon>Embryophyta</taxon>
        <taxon>Tracheophyta</taxon>
        <taxon>Spermatophyta</taxon>
        <taxon>Magnoliopsida</taxon>
        <taxon>eudicotyledons</taxon>
        <taxon>Gunneridae</taxon>
        <taxon>Pentapetalae</taxon>
        <taxon>asterids</taxon>
        <taxon>campanulids</taxon>
        <taxon>Asterales</taxon>
        <taxon>Asteraceae</taxon>
        <taxon>Carduoideae</taxon>
        <taxon>Cardueae</taxon>
        <taxon>Carduinae</taxon>
        <taxon>Cynara</taxon>
    </lineage>
</organism>
<comment type="caution">
    <text evidence="2">The sequence shown here is derived from an EMBL/GenBank/DDBJ whole genome shotgun (WGS) entry which is preliminary data.</text>
</comment>
<sequence>MFIHSEYGPLPFRHKNCPTVAYGCMIHQLYFFRLHLDLCSLLDWVAKDLIRSGSDMTPDMQEETGDESKTRRLRLSDLGN</sequence>
<dbReference type="AlphaFoldDB" id="A0A118K494"/>
<protein>
    <submittedName>
        <fullName evidence="2">Uncharacterized protein</fullName>
    </submittedName>
</protein>
<keyword evidence="3" id="KW-1185">Reference proteome</keyword>